<dbReference type="EMBL" id="JBHSXH010000002">
    <property type="protein sequence ID" value="MFC6823469.1"/>
    <property type="molecule type" value="Genomic_DNA"/>
</dbReference>
<evidence type="ECO:0000313" key="2">
    <source>
        <dbReference type="EMBL" id="MFC6823469.1"/>
    </source>
</evidence>
<feature type="compositionally biased region" description="Acidic residues" evidence="1">
    <location>
        <begin position="7"/>
        <end position="20"/>
    </location>
</feature>
<feature type="region of interest" description="Disordered" evidence="1">
    <location>
        <begin position="42"/>
        <end position="72"/>
    </location>
</feature>
<evidence type="ECO:0000256" key="1">
    <source>
        <dbReference type="SAM" id="MobiDB-lite"/>
    </source>
</evidence>
<feature type="region of interest" description="Disordered" evidence="1">
    <location>
        <begin position="1"/>
        <end position="23"/>
    </location>
</feature>
<protein>
    <submittedName>
        <fullName evidence="2">Uncharacterized protein</fullName>
    </submittedName>
</protein>
<feature type="compositionally biased region" description="Basic and acidic residues" evidence="1">
    <location>
        <begin position="54"/>
        <end position="72"/>
    </location>
</feature>
<evidence type="ECO:0000313" key="3">
    <source>
        <dbReference type="Proteomes" id="UP001596408"/>
    </source>
</evidence>
<accession>A0ABD5TTG6</accession>
<keyword evidence="3" id="KW-1185">Reference proteome</keyword>
<comment type="caution">
    <text evidence="2">The sequence shown here is derived from an EMBL/GenBank/DDBJ whole genome shotgun (WGS) entry which is preliminary data.</text>
</comment>
<proteinExistence type="predicted"/>
<reference evidence="2 3" key="1">
    <citation type="journal article" date="2019" name="Int. J. Syst. Evol. Microbiol.">
        <title>The Global Catalogue of Microorganisms (GCM) 10K type strain sequencing project: providing services to taxonomists for standard genome sequencing and annotation.</title>
        <authorList>
            <consortium name="The Broad Institute Genomics Platform"/>
            <consortium name="The Broad Institute Genome Sequencing Center for Infectious Disease"/>
            <person name="Wu L."/>
            <person name="Ma J."/>
        </authorList>
    </citation>
    <scope>NUCLEOTIDE SEQUENCE [LARGE SCALE GENOMIC DNA]</scope>
    <source>
        <strain evidence="2 3">YIM 94188</strain>
    </source>
</reference>
<gene>
    <name evidence="2" type="ORF">ACFQEV_00395</name>
</gene>
<sequence>MERAIEDLDPADGGDDETDAPPEITIRGFLVDADGECAGQARELRVSHSPDGTRSVERETFDLPNDRRGAEE</sequence>
<name>A0ABD5TTG6_9EURY</name>
<dbReference type="RefSeq" id="WP_379691902.1">
    <property type="nucleotide sequence ID" value="NZ_JBHSXH010000002.1"/>
</dbReference>
<dbReference type="AlphaFoldDB" id="A0ABD5TTG6"/>
<organism evidence="2 3">
    <name type="scientific">Halopelagius fulvigenes</name>
    <dbReference type="NCBI Taxonomy" id="1198324"/>
    <lineage>
        <taxon>Archaea</taxon>
        <taxon>Methanobacteriati</taxon>
        <taxon>Methanobacteriota</taxon>
        <taxon>Stenosarchaea group</taxon>
        <taxon>Halobacteria</taxon>
        <taxon>Halobacteriales</taxon>
        <taxon>Haloferacaceae</taxon>
    </lineage>
</organism>
<dbReference type="Proteomes" id="UP001596408">
    <property type="component" value="Unassembled WGS sequence"/>
</dbReference>